<gene>
    <name evidence="1" type="ORF">L6452_38607</name>
</gene>
<reference evidence="2" key="1">
    <citation type="journal article" date="2022" name="Mol. Ecol. Resour.">
        <title>The genomes of chicory, endive, great burdock and yacon provide insights into Asteraceae palaeo-polyploidization history and plant inulin production.</title>
        <authorList>
            <person name="Fan W."/>
            <person name="Wang S."/>
            <person name="Wang H."/>
            <person name="Wang A."/>
            <person name="Jiang F."/>
            <person name="Liu H."/>
            <person name="Zhao H."/>
            <person name="Xu D."/>
            <person name="Zhang Y."/>
        </authorList>
    </citation>
    <scope>NUCLEOTIDE SEQUENCE [LARGE SCALE GENOMIC DNA]</scope>
    <source>
        <strain evidence="2">cv. Niubang</strain>
    </source>
</reference>
<proteinExistence type="predicted"/>
<evidence type="ECO:0000313" key="1">
    <source>
        <dbReference type="EMBL" id="KAI3672518.1"/>
    </source>
</evidence>
<protein>
    <submittedName>
        <fullName evidence="1">Uncharacterized protein</fullName>
    </submittedName>
</protein>
<accession>A0ACB8XR66</accession>
<dbReference type="EMBL" id="CM042061">
    <property type="protein sequence ID" value="KAI3672518.1"/>
    <property type="molecule type" value="Genomic_DNA"/>
</dbReference>
<dbReference type="Proteomes" id="UP001055879">
    <property type="component" value="Linkage Group LG15"/>
</dbReference>
<organism evidence="1 2">
    <name type="scientific">Arctium lappa</name>
    <name type="common">Greater burdock</name>
    <name type="synonym">Lappa major</name>
    <dbReference type="NCBI Taxonomy" id="4217"/>
    <lineage>
        <taxon>Eukaryota</taxon>
        <taxon>Viridiplantae</taxon>
        <taxon>Streptophyta</taxon>
        <taxon>Embryophyta</taxon>
        <taxon>Tracheophyta</taxon>
        <taxon>Spermatophyta</taxon>
        <taxon>Magnoliopsida</taxon>
        <taxon>eudicotyledons</taxon>
        <taxon>Gunneridae</taxon>
        <taxon>Pentapetalae</taxon>
        <taxon>asterids</taxon>
        <taxon>campanulids</taxon>
        <taxon>Asterales</taxon>
        <taxon>Asteraceae</taxon>
        <taxon>Carduoideae</taxon>
        <taxon>Cardueae</taxon>
        <taxon>Arctiinae</taxon>
        <taxon>Arctium</taxon>
    </lineage>
</organism>
<sequence length="209" mass="23936">MNTGSSSTTVEVLNSMERSSFSTNRQDVTADVVDTLYEDSRDDRIRIHGNVSNEQDDETLARPRDDKELISIFWADETARLNFKMFGDALSFDATYRTNEHTMVFVPFVAVDNHKKSVVVGVALINSETVPNYTWILKAFMKAHGQQPRFVITDQCAAMKQAIPIAFPNSKHRLCMWHITKKLSSKVTLCDLYQHYEHPIVVIHPILFR</sequence>
<comment type="caution">
    <text evidence="1">The sequence shown here is derived from an EMBL/GenBank/DDBJ whole genome shotgun (WGS) entry which is preliminary data.</text>
</comment>
<keyword evidence="2" id="KW-1185">Reference proteome</keyword>
<name>A0ACB8XR66_ARCLA</name>
<reference evidence="1 2" key="2">
    <citation type="journal article" date="2022" name="Mol. Ecol. Resour.">
        <title>The genomes of chicory, endive, great burdock and yacon provide insights into Asteraceae paleo-polyploidization history and plant inulin production.</title>
        <authorList>
            <person name="Fan W."/>
            <person name="Wang S."/>
            <person name="Wang H."/>
            <person name="Wang A."/>
            <person name="Jiang F."/>
            <person name="Liu H."/>
            <person name="Zhao H."/>
            <person name="Xu D."/>
            <person name="Zhang Y."/>
        </authorList>
    </citation>
    <scope>NUCLEOTIDE SEQUENCE [LARGE SCALE GENOMIC DNA]</scope>
    <source>
        <strain evidence="2">cv. Niubang</strain>
    </source>
</reference>
<evidence type="ECO:0000313" key="2">
    <source>
        <dbReference type="Proteomes" id="UP001055879"/>
    </source>
</evidence>